<feature type="transmembrane region" description="Helical" evidence="1">
    <location>
        <begin position="156"/>
        <end position="180"/>
    </location>
</feature>
<evidence type="ECO:0000256" key="1">
    <source>
        <dbReference type="SAM" id="Phobius"/>
    </source>
</evidence>
<dbReference type="Proteomes" id="UP000479226">
    <property type="component" value="Unassembled WGS sequence"/>
</dbReference>
<gene>
    <name evidence="2" type="ORF">G6N77_15590</name>
</gene>
<feature type="transmembrane region" description="Helical" evidence="1">
    <location>
        <begin position="187"/>
        <end position="205"/>
    </location>
</feature>
<proteinExistence type="predicted"/>
<sequence length="242" mass="25278">MDITAPSPAPTASAGRRTRRQLESVAGSWPIGVKITASAVVIGAFAAQLVNRSLLDMSQGYVSVFQEVPSNPGAANVSVIAGMFAPALLLGSVLIWFRLSRERSRVAAWISLISGVLAFTCLPLMMGFSVSAFALAQAHLGTQAAADALSGYAGPPAVLLFIVFNNASMLTIFAAAWALWRSHSVSRAAVVLLALFMVGDIVGVLPFDAHYIGLAAAVLMAVSFFTAPAPFRAKGTETIIEP</sequence>
<keyword evidence="1" id="KW-1133">Transmembrane helix</keyword>
<evidence type="ECO:0008006" key="4">
    <source>
        <dbReference type="Google" id="ProtNLM"/>
    </source>
</evidence>
<keyword evidence="1" id="KW-0472">Membrane</keyword>
<evidence type="ECO:0000313" key="3">
    <source>
        <dbReference type="Proteomes" id="UP000479226"/>
    </source>
</evidence>
<keyword evidence="1" id="KW-0812">Transmembrane</keyword>
<evidence type="ECO:0000313" key="2">
    <source>
        <dbReference type="EMBL" id="NGN84864.1"/>
    </source>
</evidence>
<protein>
    <recommendedName>
        <fullName evidence="4">DUF4386 family protein</fullName>
    </recommendedName>
</protein>
<feature type="transmembrane region" description="Helical" evidence="1">
    <location>
        <begin position="109"/>
        <end position="136"/>
    </location>
</feature>
<reference evidence="2 3" key="1">
    <citation type="submission" date="2020-02" db="EMBL/GenBank/DDBJ databases">
        <title>Genome sequence of the type strain DSM 27180 of Arthrobacter silviterrae.</title>
        <authorList>
            <person name="Gao J."/>
            <person name="Sun J."/>
        </authorList>
    </citation>
    <scope>NUCLEOTIDE SEQUENCE [LARGE SCALE GENOMIC DNA]</scope>
    <source>
        <strain evidence="2 3">DSM 27180</strain>
    </source>
</reference>
<dbReference type="EMBL" id="JAAKZI010000031">
    <property type="protein sequence ID" value="NGN84864.1"/>
    <property type="molecule type" value="Genomic_DNA"/>
</dbReference>
<name>A0ABX0DHL6_9MICC</name>
<comment type="caution">
    <text evidence="2">The sequence shown here is derived from an EMBL/GenBank/DDBJ whole genome shotgun (WGS) entry which is preliminary data.</text>
</comment>
<keyword evidence="3" id="KW-1185">Reference proteome</keyword>
<organism evidence="2 3">
    <name type="scientific">Arthrobacter silviterrae</name>
    <dbReference type="NCBI Taxonomy" id="2026658"/>
    <lineage>
        <taxon>Bacteria</taxon>
        <taxon>Bacillati</taxon>
        <taxon>Actinomycetota</taxon>
        <taxon>Actinomycetes</taxon>
        <taxon>Micrococcales</taxon>
        <taxon>Micrococcaceae</taxon>
        <taxon>Arthrobacter</taxon>
    </lineage>
</organism>
<dbReference type="RefSeq" id="WP_165183091.1">
    <property type="nucleotide sequence ID" value="NZ_JAAKZI010000031.1"/>
</dbReference>
<accession>A0ABX0DHL6</accession>
<feature type="transmembrane region" description="Helical" evidence="1">
    <location>
        <begin position="77"/>
        <end position="97"/>
    </location>
</feature>
<feature type="transmembrane region" description="Helical" evidence="1">
    <location>
        <begin position="211"/>
        <end position="231"/>
    </location>
</feature>
<feature type="transmembrane region" description="Helical" evidence="1">
    <location>
        <begin position="26"/>
        <end position="47"/>
    </location>
</feature>